<evidence type="ECO:0000259" key="2">
    <source>
        <dbReference type="Pfam" id="PF03992"/>
    </source>
</evidence>
<sequence>MGSESVTTIFARLVRPGNEARYEEWLRGISRSSAEFEGSGGTTILLPTSGRKEYVAITQFDNQEHLDKWLESEERASWLSKLESIDICSQEVMSLGGMERWFTLADMSTELMPPRYKTAVLVLLGLYPLVLLLGLVLNPFLEGLPRPLQVLISLTVSVILMVWIVLPLLTRIFSGWLHPQSSSDV</sequence>
<comment type="caution">
    <text evidence="3">The sequence shown here is derived from an EMBL/GenBank/DDBJ whole genome shotgun (WGS) entry which is preliminary data.</text>
</comment>
<organism evidence="3 4">
    <name type="scientific">Eiseniibacteriota bacterium</name>
    <dbReference type="NCBI Taxonomy" id="2212470"/>
    <lineage>
        <taxon>Bacteria</taxon>
        <taxon>Candidatus Eiseniibacteriota</taxon>
    </lineage>
</organism>
<dbReference type="Proteomes" id="UP000547674">
    <property type="component" value="Unassembled WGS sequence"/>
</dbReference>
<protein>
    <recommendedName>
        <fullName evidence="2">ABM domain-containing protein</fullName>
    </recommendedName>
</protein>
<feature type="domain" description="ABM" evidence="2">
    <location>
        <begin position="13"/>
        <end position="75"/>
    </location>
</feature>
<evidence type="ECO:0000313" key="3">
    <source>
        <dbReference type="EMBL" id="NNF05116.1"/>
    </source>
</evidence>
<accession>A0A7Y2E4P3</accession>
<dbReference type="InterPro" id="IPR038762">
    <property type="entry name" value="ABM_predict"/>
</dbReference>
<dbReference type="Gene3D" id="3.30.70.100">
    <property type="match status" value="1"/>
</dbReference>
<feature type="transmembrane region" description="Helical" evidence="1">
    <location>
        <begin position="119"/>
        <end position="141"/>
    </location>
</feature>
<dbReference type="PANTHER" id="PTHR40057:SF1">
    <property type="entry name" value="SLR1162 PROTEIN"/>
    <property type="match status" value="1"/>
</dbReference>
<evidence type="ECO:0000256" key="1">
    <source>
        <dbReference type="SAM" id="Phobius"/>
    </source>
</evidence>
<dbReference type="EMBL" id="JABDJR010000001">
    <property type="protein sequence ID" value="NNF05116.1"/>
    <property type="molecule type" value="Genomic_DNA"/>
</dbReference>
<feature type="transmembrane region" description="Helical" evidence="1">
    <location>
        <begin position="147"/>
        <end position="169"/>
    </location>
</feature>
<dbReference type="AlphaFoldDB" id="A0A7Y2E4P3"/>
<gene>
    <name evidence="3" type="ORF">HKN21_00010</name>
</gene>
<dbReference type="PANTHER" id="PTHR40057">
    <property type="entry name" value="SLR1162 PROTEIN"/>
    <property type="match status" value="1"/>
</dbReference>
<keyword evidence="1" id="KW-0812">Transmembrane</keyword>
<name>A0A7Y2E4P3_UNCEI</name>
<dbReference type="SUPFAM" id="SSF54909">
    <property type="entry name" value="Dimeric alpha+beta barrel"/>
    <property type="match status" value="1"/>
</dbReference>
<reference evidence="3 4" key="1">
    <citation type="submission" date="2020-03" db="EMBL/GenBank/DDBJ databases">
        <title>Metabolic flexibility allows generalist bacteria to become dominant in a frequently disturbed ecosystem.</title>
        <authorList>
            <person name="Chen Y.-J."/>
            <person name="Leung P.M."/>
            <person name="Bay S.K."/>
            <person name="Hugenholtz P."/>
            <person name="Kessler A.J."/>
            <person name="Shelley G."/>
            <person name="Waite D.W."/>
            <person name="Cook P.L."/>
            <person name="Greening C."/>
        </authorList>
    </citation>
    <scope>NUCLEOTIDE SEQUENCE [LARGE SCALE GENOMIC DNA]</scope>
    <source>
        <strain evidence="3">SS_bin_28</strain>
    </source>
</reference>
<dbReference type="Pfam" id="PF03992">
    <property type="entry name" value="ABM"/>
    <property type="match status" value="1"/>
</dbReference>
<keyword evidence="1" id="KW-0472">Membrane</keyword>
<evidence type="ECO:0000313" key="4">
    <source>
        <dbReference type="Proteomes" id="UP000547674"/>
    </source>
</evidence>
<dbReference type="InterPro" id="IPR007138">
    <property type="entry name" value="ABM_dom"/>
</dbReference>
<proteinExistence type="predicted"/>
<dbReference type="InterPro" id="IPR011008">
    <property type="entry name" value="Dimeric_a/b-barrel"/>
</dbReference>
<keyword evidence="1" id="KW-1133">Transmembrane helix</keyword>